<evidence type="ECO:0000313" key="3">
    <source>
        <dbReference type="EMBL" id="PZX14968.1"/>
    </source>
</evidence>
<dbReference type="OrthoDB" id="9805232at2"/>
<proteinExistence type="predicted"/>
<feature type="transmembrane region" description="Helical" evidence="2">
    <location>
        <begin position="61"/>
        <end position="83"/>
    </location>
</feature>
<dbReference type="GO" id="GO:0005886">
    <property type="term" value="C:plasma membrane"/>
    <property type="evidence" value="ECO:0007669"/>
    <property type="project" value="TreeGrafter"/>
</dbReference>
<organism evidence="3 4">
    <name type="scientific">Breznakibacter xylanolyticus</name>
    <dbReference type="NCBI Taxonomy" id="990"/>
    <lineage>
        <taxon>Bacteria</taxon>
        <taxon>Pseudomonadati</taxon>
        <taxon>Bacteroidota</taxon>
        <taxon>Bacteroidia</taxon>
        <taxon>Marinilabiliales</taxon>
        <taxon>Marinilabiliaceae</taxon>
        <taxon>Breznakibacter</taxon>
    </lineage>
</organism>
<evidence type="ECO:0000313" key="4">
    <source>
        <dbReference type="Proteomes" id="UP000249239"/>
    </source>
</evidence>
<protein>
    <submittedName>
        <fullName evidence="3">MATE family multidrug resistance protein</fullName>
    </submittedName>
</protein>
<dbReference type="InterPro" id="IPR050222">
    <property type="entry name" value="MATE_MdtK"/>
</dbReference>
<keyword evidence="2" id="KW-0812">Transmembrane</keyword>
<keyword evidence="2" id="KW-0472">Membrane</keyword>
<sequence length="131" mass="14107">MFSLLQRLKARFPGPGGIREMMHLALPMIAATASDGIMIFTDRLFLAQLSSAQMNAALGGGVMVQTLMFFFIGLTGYSTALVAQYLGAQQKRMSPVVTTQAILISLVAAPLIMLAQPLGKWLIHLSEIPAE</sequence>
<name>A0A2W7N4H1_9BACT</name>
<evidence type="ECO:0000256" key="1">
    <source>
        <dbReference type="ARBA" id="ARBA00022448"/>
    </source>
</evidence>
<keyword evidence="1" id="KW-0813">Transport</keyword>
<dbReference type="PANTHER" id="PTHR43298:SF2">
    <property type="entry name" value="FMN_FAD EXPORTER YEEO-RELATED"/>
    <property type="match status" value="1"/>
</dbReference>
<keyword evidence="2" id="KW-1133">Transmembrane helix</keyword>
<dbReference type="PANTHER" id="PTHR43298">
    <property type="entry name" value="MULTIDRUG RESISTANCE PROTEIN NORM-RELATED"/>
    <property type="match status" value="1"/>
</dbReference>
<dbReference type="RefSeq" id="WP_111446156.1">
    <property type="nucleotide sequence ID" value="NZ_QKZK01000018.1"/>
</dbReference>
<dbReference type="Proteomes" id="UP000249239">
    <property type="component" value="Unassembled WGS sequence"/>
</dbReference>
<reference evidence="3 4" key="1">
    <citation type="submission" date="2018-06" db="EMBL/GenBank/DDBJ databases">
        <title>Genomic Encyclopedia of Archaeal and Bacterial Type Strains, Phase II (KMG-II): from individual species to whole genera.</title>
        <authorList>
            <person name="Goeker M."/>
        </authorList>
    </citation>
    <scope>NUCLEOTIDE SEQUENCE [LARGE SCALE GENOMIC DNA]</scope>
    <source>
        <strain evidence="3 4">DSM 6779</strain>
    </source>
</reference>
<keyword evidence="4" id="KW-1185">Reference proteome</keyword>
<evidence type="ECO:0000256" key="2">
    <source>
        <dbReference type="SAM" id="Phobius"/>
    </source>
</evidence>
<gene>
    <name evidence="3" type="ORF">LX69_02298</name>
</gene>
<feature type="transmembrane region" description="Helical" evidence="2">
    <location>
        <begin position="95"/>
        <end position="115"/>
    </location>
</feature>
<feature type="transmembrane region" description="Helical" evidence="2">
    <location>
        <begin position="21"/>
        <end position="41"/>
    </location>
</feature>
<accession>A0A2W7N4H1</accession>
<dbReference type="AlphaFoldDB" id="A0A2W7N4H1"/>
<dbReference type="EMBL" id="QKZK01000018">
    <property type="protein sequence ID" value="PZX14968.1"/>
    <property type="molecule type" value="Genomic_DNA"/>
</dbReference>
<comment type="caution">
    <text evidence="3">The sequence shown here is derived from an EMBL/GenBank/DDBJ whole genome shotgun (WGS) entry which is preliminary data.</text>
</comment>